<dbReference type="RefSeq" id="WP_111879628.1">
    <property type="nucleotide sequence ID" value="NZ_CBCSGC010000099.1"/>
</dbReference>
<dbReference type="Pfam" id="PF04940">
    <property type="entry name" value="BLUF"/>
    <property type="match status" value="1"/>
</dbReference>
<dbReference type="Proteomes" id="UP000248856">
    <property type="component" value="Unassembled WGS sequence"/>
</dbReference>
<dbReference type="InterPro" id="IPR036046">
    <property type="entry name" value="Acylphosphatase-like_dom_sf"/>
</dbReference>
<dbReference type="PROSITE" id="PS50925">
    <property type="entry name" value="BLUF"/>
    <property type="match status" value="1"/>
</dbReference>
<dbReference type="InterPro" id="IPR007024">
    <property type="entry name" value="BLUF_domain"/>
</dbReference>
<dbReference type="AlphaFoldDB" id="A0A328Z3B4"/>
<gene>
    <name evidence="2" type="ORF">AX018_103843</name>
</gene>
<feature type="domain" description="BLUF" evidence="1">
    <location>
        <begin position="12"/>
        <end position="103"/>
    </location>
</feature>
<reference evidence="2 3" key="1">
    <citation type="submission" date="2018-06" db="EMBL/GenBank/DDBJ databases">
        <title>Genomic Encyclopedia of Archaeal and Bacterial Type Strains, Phase II (KMG-II): from individual species to whole genera.</title>
        <authorList>
            <person name="Goeker M."/>
        </authorList>
    </citation>
    <scope>NUCLEOTIDE SEQUENCE [LARGE SCALE GENOMIC DNA]</scope>
    <source>
        <strain evidence="2 3">CFPB 3232</strain>
    </source>
</reference>
<evidence type="ECO:0000313" key="3">
    <source>
        <dbReference type="Proteomes" id="UP000248856"/>
    </source>
</evidence>
<sequence length="137" mass="15199">MTPFSPPLATQLYEVLYVSTLAPGEPLSAVAAIAARARPANAERHITGLLVFDGQRFCQQLEGPRKPLLALLERIRLDPRHTQMEVLHHSPLAQRRFHRFSLAFSTLEDADALPRMESMEGPGALAAFEMLAVDLEL</sequence>
<organism evidence="2 3">
    <name type="scientific">Paracidovorax anthurii</name>
    <dbReference type="NCBI Taxonomy" id="78229"/>
    <lineage>
        <taxon>Bacteria</taxon>
        <taxon>Pseudomonadati</taxon>
        <taxon>Pseudomonadota</taxon>
        <taxon>Betaproteobacteria</taxon>
        <taxon>Burkholderiales</taxon>
        <taxon>Comamonadaceae</taxon>
        <taxon>Paracidovorax</taxon>
    </lineage>
</organism>
<dbReference type="SUPFAM" id="SSF54975">
    <property type="entry name" value="Acylphosphatase/BLUF domain-like"/>
    <property type="match status" value="1"/>
</dbReference>
<dbReference type="OrthoDB" id="8586885at2"/>
<dbReference type="GO" id="GO:0071949">
    <property type="term" value="F:FAD binding"/>
    <property type="evidence" value="ECO:0007669"/>
    <property type="project" value="InterPro"/>
</dbReference>
<protein>
    <submittedName>
        <fullName evidence="2">FAD-dependent sensor of blue light</fullName>
    </submittedName>
</protein>
<dbReference type="GO" id="GO:0009882">
    <property type="term" value="F:blue light photoreceptor activity"/>
    <property type="evidence" value="ECO:0007669"/>
    <property type="project" value="InterPro"/>
</dbReference>
<evidence type="ECO:0000313" key="2">
    <source>
        <dbReference type="EMBL" id="RAR77307.1"/>
    </source>
</evidence>
<accession>A0A328Z3B4</accession>
<dbReference type="EMBL" id="QLTA01000038">
    <property type="protein sequence ID" value="RAR77307.1"/>
    <property type="molecule type" value="Genomic_DNA"/>
</dbReference>
<comment type="caution">
    <text evidence="2">The sequence shown here is derived from an EMBL/GenBank/DDBJ whole genome shotgun (WGS) entry which is preliminary data.</text>
</comment>
<evidence type="ECO:0000259" key="1">
    <source>
        <dbReference type="PROSITE" id="PS50925"/>
    </source>
</evidence>
<dbReference type="Gene3D" id="3.30.70.100">
    <property type="match status" value="1"/>
</dbReference>
<name>A0A328Z3B4_9BURK</name>
<dbReference type="SMART" id="SM01034">
    <property type="entry name" value="BLUF"/>
    <property type="match status" value="1"/>
</dbReference>
<keyword evidence="3" id="KW-1185">Reference proteome</keyword>
<proteinExistence type="predicted"/>